<proteinExistence type="predicted"/>
<protein>
    <submittedName>
        <fullName evidence="1">Uncharacterized protein</fullName>
    </submittedName>
</protein>
<dbReference type="EMBL" id="CCYA01000318">
    <property type="protein sequence ID" value="CEH16652.1"/>
    <property type="molecule type" value="Genomic_DNA"/>
</dbReference>
<accession>A0A0P1BKD6</accession>
<dbReference type="AlphaFoldDB" id="A0A0P1BKD6"/>
<name>A0A0P1BKD6_9BASI</name>
<reference evidence="2" key="1">
    <citation type="submission" date="2014-09" db="EMBL/GenBank/DDBJ databases">
        <authorList>
            <person name="Sharma Rahul"/>
            <person name="Thines Marco"/>
        </authorList>
    </citation>
    <scope>NUCLEOTIDE SEQUENCE [LARGE SCALE GENOMIC DNA]</scope>
</reference>
<evidence type="ECO:0000313" key="2">
    <source>
        <dbReference type="Proteomes" id="UP000054845"/>
    </source>
</evidence>
<organism evidence="1 2">
    <name type="scientific">Ceraceosorus bombacis</name>
    <dbReference type="NCBI Taxonomy" id="401625"/>
    <lineage>
        <taxon>Eukaryota</taxon>
        <taxon>Fungi</taxon>
        <taxon>Dikarya</taxon>
        <taxon>Basidiomycota</taxon>
        <taxon>Ustilaginomycotina</taxon>
        <taxon>Exobasidiomycetes</taxon>
        <taxon>Ceraceosorales</taxon>
        <taxon>Ceraceosoraceae</taxon>
        <taxon>Ceraceosorus</taxon>
    </lineage>
</organism>
<dbReference type="Proteomes" id="UP000054845">
    <property type="component" value="Unassembled WGS sequence"/>
</dbReference>
<keyword evidence="2" id="KW-1185">Reference proteome</keyword>
<evidence type="ECO:0000313" key="1">
    <source>
        <dbReference type="EMBL" id="CEH16652.1"/>
    </source>
</evidence>
<sequence length="144" mass="15117">MSIFSPSHFLSYIEGASAEDEVQEKAWKVSSTSSVKPTCRGFSLALLGRIVEPCASGSVCAAVGCRPYSRRASKKRNAKPSSSAPTITHAINGVGPVEELESAFDVDVAAAEVDAVEAEVACPRLTESATMLIKVLTGEIEGEL</sequence>